<organism evidence="1 2">
    <name type="scientific">Molossus molossus</name>
    <name type="common">Pallas' mastiff bat</name>
    <name type="synonym">Vespertilio molossus</name>
    <dbReference type="NCBI Taxonomy" id="27622"/>
    <lineage>
        <taxon>Eukaryota</taxon>
        <taxon>Metazoa</taxon>
        <taxon>Chordata</taxon>
        <taxon>Craniata</taxon>
        <taxon>Vertebrata</taxon>
        <taxon>Euteleostomi</taxon>
        <taxon>Mammalia</taxon>
        <taxon>Eutheria</taxon>
        <taxon>Laurasiatheria</taxon>
        <taxon>Chiroptera</taxon>
        <taxon>Yangochiroptera</taxon>
        <taxon>Molossidae</taxon>
        <taxon>Molossus</taxon>
    </lineage>
</organism>
<sequence length="54" mass="6213">MKKKRKKMNSSLEDTSIGCPHRMFSGVDLLLRGSLKMKMTMMTKSQMMLMTLLS</sequence>
<dbReference type="GO" id="GO:0016740">
    <property type="term" value="F:transferase activity"/>
    <property type="evidence" value="ECO:0007669"/>
    <property type="project" value="UniProtKB-KW"/>
</dbReference>
<dbReference type="AlphaFoldDB" id="A0A7J8GLF9"/>
<gene>
    <name evidence="1" type="ORF">HJG59_007072</name>
</gene>
<dbReference type="EMBL" id="JACASF010000009">
    <property type="protein sequence ID" value="KAF6460429.1"/>
    <property type="molecule type" value="Genomic_DNA"/>
</dbReference>
<keyword evidence="1" id="KW-0808">Transferase</keyword>
<evidence type="ECO:0000313" key="1">
    <source>
        <dbReference type="EMBL" id="KAF6460429.1"/>
    </source>
</evidence>
<protein>
    <submittedName>
        <fullName evidence="1">Lysine acetyltransferase 6A</fullName>
    </submittedName>
</protein>
<reference evidence="1 2" key="1">
    <citation type="journal article" date="2020" name="Nature">
        <title>Six reference-quality genomes reveal evolution of bat adaptations.</title>
        <authorList>
            <person name="Jebb D."/>
            <person name="Huang Z."/>
            <person name="Pippel M."/>
            <person name="Hughes G.M."/>
            <person name="Lavrichenko K."/>
            <person name="Devanna P."/>
            <person name="Winkler S."/>
            <person name="Jermiin L.S."/>
            <person name="Skirmuntt E.C."/>
            <person name="Katzourakis A."/>
            <person name="Burkitt-Gray L."/>
            <person name="Ray D.A."/>
            <person name="Sullivan K.A.M."/>
            <person name="Roscito J.G."/>
            <person name="Kirilenko B.M."/>
            <person name="Davalos L.M."/>
            <person name="Corthals A.P."/>
            <person name="Power M.L."/>
            <person name="Jones G."/>
            <person name="Ransome R.D."/>
            <person name="Dechmann D.K.N."/>
            <person name="Locatelli A.G."/>
            <person name="Puechmaille S.J."/>
            <person name="Fedrigo O."/>
            <person name="Jarvis E.D."/>
            <person name="Hiller M."/>
            <person name="Vernes S.C."/>
            <person name="Myers E.W."/>
            <person name="Teeling E.C."/>
        </authorList>
    </citation>
    <scope>NUCLEOTIDE SEQUENCE [LARGE SCALE GENOMIC DNA]</scope>
    <source>
        <strain evidence="1">MMolMol1</strain>
        <tissue evidence="1">Muscle</tissue>
    </source>
</reference>
<name>A0A7J8GLF9_MOLMO</name>
<dbReference type="Proteomes" id="UP000550707">
    <property type="component" value="Unassembled WGS sequence"/>
</dbReference>
<comment type="caution">
    <text evidence="1">The sequence shown here is derived from an EMBL/GenBank/DDBJ whole genome shotgun (WGS) entry which is preliminary data.</text>
</comment>
<accession>A0A7J8GLF9</accession>
<evidence type="ECO:0000313" key="2">
    <source>
        <dbReference type="Proteomes" id="UP000550707"/>
    </source>
</evidence>
<proteinExistence type="predicted"/>
<keyword evidence="2" id="KW-1185">Reference proteome</keyword>